<protein>
    <submittedName>
        <fullName evidence="1">Uncharacterized protein</fullName>
    </submittedName>
</protein>
<dbReference type="Proteomes" id="UP000824120">
    <property type="component" value="Chromosome 4"/>
</dbReference>
<keyword evidence="2" id="KW-1185">Reference proteome</keyword>
<evidence type="ECO:0000313" key="2">
    <source>
        <dbReference type="Proteomes" id="UP000824120"/>
    </source>
</evidence>
<accession>A0A9J5ZBS0</accession>
<dbReference type="EMBL" id="JACXVP010000004">
    <property type="protein sequence ID" value="KAG5609375.1"/>
    <property type="molecule type" value="Genomic_DNA"/>
</dbReference>
<dbReference type="AlphaFoldDB" id="A0A9J5ZBS0"/>
<reference evidence="1 2" key="1">
    <citation type="submission" date="2020-09" db="EMBL/GenBank/DDBJ databases">
        <title>De no assembly of potato wild relative species, Solanum commersonii.</title>
        <authorList>
            <person name="Cho K."/>
        </authorList>
    </citation>
    <scope>NUCLEOTIDE SEQUENCE [LARGE SCALE GENOMIC DNA]</scope>
    <source>
        <strain evidence="1">LZ3.2</strain>
        <tissue evidence="1">Leaf</tissue>
    </source>
</reference>
<gene>
    <name evidence="1" type="ORF">H5410_020656</name>
</gene>
<organism evidence="1 2">
    <name type="scientific">Solanum commersonii</name>
    <name type="common">Commerson's wild potato</name>
    <name type="synonym">Commerson's nightshade</name>
    <dbReference type="NCBI Taxonomy" id="4109"/>
    <lineage>
        <taxon>Eukaryota</taxon>
        <taxon>Viridiplantae</taxon>
        <taxon>Streptophyta</taxon>
        <taxon>Embryophyta</taxon>
        <taxon>Tracheophyta</taxon>
        <taxon>Spermatophyta</taxon>
        <taxon>Magnoliopsida</taxon>
        <taxon>eudicotyledons</taxon>
        <taxon>Gunneridae</taxon>
        <taxon>Pentapetalae</taxon>
        <taxon>asterids</taxon>
        <taxon>lamiids</taxon>
        <taxon>Solanales</taxon>
        <taxon>Solanaceae</taxon>
        <taxon>Solanoideae</taxon>
        <taxon>Solaneae</taxon>
        <taxon>Solanum</taxon>
    </lineage>
</organism>
<comment type="caution">
    <text evidence="1">The sequence shown here is derived from an EMBL/GenBank/DDBJ whole genome shotgun (WGS) entry which is preliminary data.</text>
</comment>
<proteinExistence type="predicted"/>
<sequence length="42" mass="5119">MKLLLMKIKLWDNVVKQSQMRSIKNVFEGTIRFAYLWSCHMM</sequence>
<evidence type="ECO:0000313" key="1">
    <source>
        <dbReference type="EMBL" id="KAG5609375.1"/>
    </source>
</evidence>
<name>A0A9J5ZBS0_SOLCO</name>